<dbReference type="InterPro" id="IPR051061">
    <property type="entry name" value="Zinc_finger_trans_reg"/>
</dbReference>
<evidence type="ECO:0000256" key="7">
    <source>
        <dbReference type="ARBA" id="ARBA00023242"/>
    </source>
</evidence>
<evidence type="ECO:0000259" key="9">
    <source>
        <dbReference type="PROSITE" id="PS50157"/>
    </source>
</evidence>
<dbReference type="PANTHER" id="PTHR46179">
    <property type="entry name" value="ZINC FINGER PROTEIN"/>
    <property type="match status" value="1"/>
</dbReference>
<dbReference type="OrthoDB" id="6537702at2759"/>
<sequence>MIAEVMATEDNDSQSWDQINHKDMDLIEIKNQLKAIKIFCEKLNKFQIILNTNNVLNETIESLNHLDFNQTIDCKTFKISETMLSINETKSSDNLIAINNTINNNNKYFHCFWPKCEYKSKNKNSLPSHQLIHSNVRQFKCDFNNCNKSYKWKTQLSKHKNIVHLNYRFVCGFNDCNKWFTDKSYLVHHKSYVHLNKKQYKPFKCNEEKCGKSFAIKSNLIIKGWSSNFDARVLAITPKP</sequence>
<comment type="subcellular location">
    <subcellularLocation>
        <location evidence="1">Nucleus</location>
    </subcellularLocation>
</comment>
<keyword evidence="11" id="KW-1185">Reference proteome</keyword>
<dbReference type="AlphaFoldDB" id="A0A7R9KYQ1"/>
<evidence type="ECO:0000256" key="6">
    <source>
        <dbReference type="ARBA" id="ARBA00023163"/>
    </source>
</evidence>
<dbReference type="EMBL" id="OC864403">
    <property type="protein sequence ID" value="CAD7631680.1"/>
    <property type="molecule type" value="Genomic_DNA"/>
</dbReference>
<keyword evidence="5" id="KW-0805">Transcription regulation</keyword>
<dbReference type="GO" id="GO:0008270">
    <property type="term" value="F:zinc ion binding"/>
    <property type="evidence" value="ECO:0007669"/>
    <property type="project" value="UniProtKB-KW"/>
</dbReference>
<name>A0A7R9KYQ1_9ACAR</name>
<proteinExistence type="predicted"/>
<dbReference type="InterPro" id="IPR013087">
    <property type="entry name" value="Znf_C2H2_type"/>
</dbReference>
<dbReference type="Gene3D" id="3.30.160.60">
    <property type="entry name" value="Classic Zinc Finger"/>
    <property type="match status" value="2"/>
</dbReference>
<evidence type="ECO:0000313" key="11">
    <source>
        <dbReference type="Proteomes" id="UP000759131"/>
    </source>
</evidence>
<evidence type="ECO:0000256" key="4">
    <source>
        <dbReference type="ARBA" id="ARBA00022833"/>
    </source>
</evidence>
<dbReference type="PANTHER" id="PTHR46179:SF13">
    <property type="entry name" value="C2H2-TYPE DOMAIN-CONTAINING PROTEIN"/>
    <property type="match status" value="1"/>
</dbReference>
<dbReference type="EMBL" id="CAJPIZ010009828">
    <property type="protein sequence ID" value="CAG2112110.1"/>
    <property type="molecule type" value="Genomic_DNA"/>
</dbReference>
<dbReference type="SMART" id="SM00355">
    <property type="entry name" value="ZnF_C2H2"/>
    <property type="match status" value="3"/>
</dbReference>
<organism evidence="10">
    <name type="scientific">Medioppia subpectinata</name>
    <dbReference type="NCBI Taxonomy" id="1979941"/>
    <lineage>
        <taxon>Eukaryota</taxon>
        <taxon>Metazoa</taxon>
        <taxon>Ecdysozoa</taxon>
        <taxon>Arthropoda</taxon>
        <taxon>Chelicerata</taxon>
        <taxon>Arachnida</taxon>
        <taxon>Acari</taxon>
        <taxon>Acariformes</taxon>
        <taxon>Sarcoptiformes</taxon>
        <taxon>Oribatida</taxon>
        <taxon>Brachypylina</taxon>
        <taxon>Oppioidea</taxon>
        <taxon>Oppiidae</taxon>
        <taxon>Medioppia</taxon>
    </lineage>
</organism>
<dbReference type="InterPro" id="IPR036236">
    <property type="entry name" value="Znf_C2H2_sf"/>
</dbReference>
<dbReference type="PROSITE" id="PS50157">
    <property type="entry name" value="ZINC_FINGER_C2H2_2"/>
    <property type="match status" value="2"/>
</dbReference>
<reference evidence="10" key="1">
    <citation type="submission" date="2020-11" db="EMBL/GenBank/DDBJ databases">
        <authorList>
            <person name="Tran Van P."/>
        </authorList>
    </citation>
    <scope>NUCLEOTIDE SEQUENCE</scope>
</reference>
<evidence type="ECO:0000256" key="2">
    <source>
        <dbReference type="ARBA" id="ARBA00022723"/>
    </source>
</evidence>
<dbReference type="GO" id="GO:0005634">
    <property type="term" value="C:nucleus"/>
    <property type="evidence" value="ECO:0007669"/>
    <property type="project" value="UniProtKB-SubCell"/>
</dbReference>
<dbReference type="SUPFAM" id="SSF57667">
    <property type="entry name" value="beta-beta-alpha zinc fingers"/>
    <property type="match status" value="3"/>
</dbReference>
<feature type="domain" description="C2H2-type" evidence="9">
    <location>
        <begin position="139"/>
        <end position="169"/>
    </location>
</feature>
<gene>
    <name evidence="10" type="ORF">OSB1V03_LOCUS12089</name>
</gene>
<evidence type="ECO:0000256" key="3">
    <source>
        <dbReference type="ARBA" id="ARBA00022771"/>
    </source>
</evidence>
<dbReference type="PROSITE" id="PS00028">
    <property type="entry name" value="ZINC_FINGER_C2H2_1"/>
    <property type="match status" value="2"/>
</dbReference>
<keyword evidence="7" id="KW-0539">Nucleus</keyword>
<keyword evidence="2" id="KW-0479">Metal-binding</keyword>
<evidence type="ECO:0000256" key="5">
    <source>
        <dbReference type="ARBA" id="ARBA00023015"/>
    </source>
</evidence>
<accession>A0A7R9KYQ1</accession>
<evidence type="ECO:0000256" key="1">
    <source>
        <dbReference type="ARBA" id="ARBA00004123"/>
    </source>
</evidence>
<evidence type="ECO:0000313" key="10">
    <source>
        <dbReference type="EMBL" id="CAD7631680.1"/>
    </source>
</evidence>
<protein>
    <recommendedName>
        <fullName evidence="9">C2H2-type domain-containing protein</fullName>
    </recommendedName>
</protein>
<dbReference type="GO" id="GO:0006357">
    <property type="term" value="P:regulation of transcription by RNA polymerase II"/>
    <property type="evidence" value="ECO:0007669"/>
    <property type="project" value="TreeGrafter"/>
</dbReference>
<dbReference type="Proteomes" id="UP000759131">
    <property type="component" value="Unassembled WGS sequence"/>
</dbReference>
<evidence type="ECO:0000256" key="8">
    <source>
        <dbReference type="PROSITE-ProRule" id="PRU00042"/>
    </source>
</evidence>
<feature type="domain" description="C2H2-type" evidence="9">
    <location>
        <begin position="169"/>
        <end position="199"/>
    </location>
</feature>
<keyword evidence="6" id="KW-0804">Transcription</keyword>
<keyword evidence="3 8" id="KW-0863">Zinc-finger</keyword>
<keyword evidence="4" id="KW-0862">Zinc</keyword>